<evidence type="ECO:0000256" key="2">
    <source>
        <dbReference type="SAM" id="MobiDB-lite"/>
    </source>
</evidence>
<organism evidence="4 5">
    <name type="scientific">Aphis gossypii</name>
    <name type="common">Cotton aphid</name>
    <dbReference type="NCBI Taxonomy" id="80765"/>
    <lineage>
        <taxon>Eukaryota</taxon>
        <taxon>Metazoa</taxon>
        <taxon>Ecdysozoa</taxon>
        <taxon>Arthropoda</taxon>
        <taxon>Hexapoda</taxon>
        <taxon>Insecta</taxon>
        <taxon>Pterygota</taxon>
        <taxon>Neoptera</taxon>
        <taxon>Paraneoptera</taxon>
        <taxon>Hemiptera</taxon>
        <taxon>Sternorrhyncha</taxon>
        <taxon>Aphidomorpha</taxon>
        <taxon>Aphidoidea</taxon>
        <taxon>Aphididae</taxon>
        <taxon>Aphidini</taxon>
        <taxon>Aphis</taxon>
        <taxon>Aphis</taxon>
    </lineage>
</organism>
<dbReference type="AlphaFoldDB" id="A0A9P0NI74"/>
<dbReference type="Proteomes" id="UP001154329">
    <property type="component" value="Chromosome 2"/>
</dbReference>
<reference evidence="4" key="1">
    <citation type="submission" date="2022-02" db="EMBL/GenBank/DDBJ databases">
        <authorList>
            <person name="King R."/>
        </authorList>
    </citation>
    <scope>NUCLEOTIDE SEQUENCE</scope>
</reference>
<comment type="subcellular location">
    <subcellularLocation>
        <location evidence="1">Nucleus</location>
    </subcellularLocation>
</comment>
<evidence type="ECO:0000256" key="1">
    <source>
        <dbReference type="PROSITE-ProRule" id="PRU00371"/>
    </source>
</evidence>
<dbReference type="GO" id="GO:0003677">
    <property type="term" value="F:DNA binding"/>
    <property type="evidence" value="ECO:0007669"/>
    <property type="project" value="InterPro"/>
</dbReference>
<feature type="region of interest" description="Disordered" evidence="2">
    <location>
        <begin position="182"/>
        <end position="212"/>
    </location>
</feature>
<gene>
    <name evidence="4" type="ORF">APHIGO_LOCUS5043</name>
</gene>
<keyword evidence="1" id="KW-0539">Nucleus</keyword>
<evidence type="ECO:0000259" key="3">
    <source>
        <dbReference type="PROSITE" id="PS51031"/>
    </source>
</evidence>
<protein>
    <recommendedName>
        <fullName evidence="3">BESS domain-containing protein</fullName>
    </recommendedName>
</protein>
<dbReference type="EMBL" id="OU899035">
    <property type="protein sequence ID" value="CAH1723105.1"/>
    <property type="molecule type" value="Genomic_DNA"/>
</dbReference>
<keyword evidence="5" id="KW-1185">Reference proteome</keyword>
<dbReference type="InterPro" id="IPR004210">
    <property type="entry name" value="BESS_motif"/>
</dbReference>
<name>A0A9P0NI74_APHGO</name>
<reference evidence="4" key="2">
    <citation type="submission" date="2022-10" db="EMBL/GenBank/DDBJ databases">
        <authorList>
            <consortium name="ENA_rothamsted_submissions"/>
            <consortium name="culmorum"/>
            <person name="King R."/>
        </authorList>
    </citation>
    <scope>NUCLEOTIDE SEQUENCE</scope>
</reference>
<sequence length="212" mass="24905">MRTLDRLKRINQNLEIERRKKKYIYHDQLGFLIKTVQPRPTTSSLEIQPENFDESQIIDSSAEPPMQHVELCSNRTKKKTKNVEDKFMEYLEEATKQKSQSQNVIQEKDEHEKFFDSLLSIVRQFDDDQSLMFRAEVINVVQKIKNGSTYSSVQYQQPRPMQHFYESPRTYYNYNLPSSAPSFSSSSSSPQVFFQPDTFTDDQTFTNGPNMS</sequence>
<feature type="compositionally biased region" description="Low complexity" evidence="2">
    <location>
        <begin position="182"/>
        <end position="206"/>
    </location>
</feature>
<evidence type="ECO:0000313" key="5">
    <source>
        <dbReference type="Proteomes" id="UP001154329"/>
    </source>
</evidence>
<accession>A0A9P0NI74</accession>
<feature type="domain" description="BESS" evidence="3">
    <location>
        <begin position="108"/>
        <end position="147"/>
    </location>
</feature>
<dbReference type="PROSITE" id="PS51031">
    <property type="entry name" value="BESS"/>
    <property type="match status" value="1"/>
</dbReference>
<dbReference type="GO" id="GO:0005634">
    <property type="term" value="C:nucleus"/>
    <property type="evidence" value="ECO:0007669"/>
    <property type="project" value="UniProtKB-SubCell"/>
</dbReference>
<evidence type="ECO:0000313" key="4">
    <source>
        <dbReference type="EMBL" id="CAH1723105.1"/>
    </source>
</evidence>
<proteinExistence type="predicted"/>